<sequence>MLCLASYHPRIQSNFSQHCQLLLELLEACCLLASQPPDIALASHFLNINGVFKTCVCSGSCREINQYLSLWNNALGFNLELLFI</sequence>
<evidence type="ECO:0000313" key="1">
    <source>
        <dbReference type="EMBL" id="JAD20968.1"/>
    </source>
</evidence>
<proteinExistence type="predicted"/>
<reference evidence="1" key="2">
    <citation type="journal article" date="2015" name="Data Brief">
        <title>Shoot transcriptome of the giant reed, Arundo donax.</title>
        <authorList>
            <person name="Barrero R.A."/>
            <person name="Guerrero F.D."/>
            <person name="Moolhuijzen P."/>
            <person name="Goolsby J.A."/>
            <person name="Tidwell J."/>
            <person name="Bellgard S.E."/>
            <person name="Bellgard M.I."/>
        </authorList>
    </citation>
    <scope>NUCLEOTIDE SEQUENCE</scope>
    <source>
        <tissue evidence="1">Shoot tissue taken approximately 20 cm above the soil surface</tissue>
    </source>
</reference>
<accession>A0A0A8Y740</accession>
<dbReference type="EMBL" id="GBRH01276927">
    <property type="protein sequence ID" value="JAD20968.1"/>
    <property type="molecule type" value="Transcribed_RNA"/>
</dbReference>
<dbReference type="AlphaFoldDB" id="A0A0A8Y740"/>
<name>A0A0A8Y740_ARUDO</name>
<protein>
    <submittedName>
        <fullName evidence="1">Uncharacterized protein</fullName>
    </submittedName>
</protein>
<reference evidence="1" key="1">
    <citation type="submission" date="2014-09" db="EMBL/GenBank/DDBJ databases">
        <authorList>
            <person name="Magalhaes I.L.F."/>
            <person name="Oliveira U."/>
            <person name="Santos F.R."/>
            <person name="Vidigal T.H.D.A."/>
            <person name="Brescovit A.D."/>
            <person name="Santos A.J."/>
        </authorList>
    </citation>
    <scope>NUCLEOTIDE SEQUENCE</scope>
    <source>
        <tissue evidence="1">Shoot tissue taken approximately 20 cm above the soil surface</tissue>
    </source>
</reference>
<organism evidence="1">
    <name type="scientific">Arundo donax</name>
    <name type="common">Giant reed</name>
    <name type="synonym">Donax arundinaceus</name>
    <dbReference type="NCBI Taxonomy" id="35708"/>
    <lineage>
        <taxon>Eukaryota</taxon>
        <taxon>Viridiplantae</taxon>
        <taxon>Streptophyta</taxon>
        <taxon>Embryophyta</taxon>
        <taxon>Tracheophyta</taxon>
        <taxon>Spermatophyta</taxon>
        <taxon>Magnoliopsida</taxon>
        <taxon>Liliopsida</taxon>
        <taxon>Poales</taxon>
        <taxon>Poaceae</taxon>
        <taxon>PACMAD clade</taxon>
        <taxon>Arundinoideae</taxon>
        <taxon>Arundineae</taxon>
        <taxon>Arundo</taxon>
    </lineage>
</organism>